<dbReference type="EMBL" id="FNLF01000002">
    <property type="protein sequence ID" value="SDQ59649.1"/>
    <property type="molecule type" value="Genomic_DNA"/>
</dbReference>
<dbReference type="InterPro" id="IPR003593">
    <property type="entry name" value="AAA+_ATPase"/>
</dbReference>
<sequence length="525" mass="53504">MRDLLICLRAMRSRPLAVLGAAGAGVLTAGSALALAGLSAWLITKAWTMPPVLALSLAVTSVRGLGITRGLMRYVERLATHRVALRGLTELRAALYLRLAGAAPAESVRLSDGELLARTGADVDAVGDALVRTVIPAAVAATVSVAATGWMWFLDPRAGLALAVCLLFAGLAAPWLTARATRDRAAAEAAGSEAFGAAASAVIDHAGELAVAGRLADVRARAARAEDARRSAVDRAARTGALADAAVPLAVGVAVIAALLVAVARVDTASATTLGILVLLPLSAFEAVSVLPDAARQYVRSADAAGRIAPLLNLPAVPVGTAPVAPQPRLQLGGLVLDPGDRLAVRGASGAGKTTLLLALAGLDDRGGRVLVDGTPAPEYADLPTAVAFFGEAAHVFATTVAENCRVARGDASDAEVEAALRRVGLGAWTAALPEGVRTPLPDGAGSLSGGQRRRLLLARALLSPATVVLLDEPTEHLDEADAERLLAEILDPAGLFPGRTVVVAGHARPPEGVRQLEIDRLSSA</sequence>
<organism evidence="13 14">
    <name type="scientific">Tsukamurella pulmonis</name>
    <dbReference type="NCBI Taxonomy" id="47312"/>
    <lineage>
        <taxon>Bacteria</taxon>
        <taxon>Bacillati</taxon>
        <taxon>Actinomycetota</taxon>
        <taxon>Actinomycetes</taxon>
        <taxon>Mycobacteriales</taxon>
        <taxon>Tsukamurellaceae</taxon>
        <taxon>Tsukamurella</taxon>
    </lineage>
</organism>
<dbReference type="InterPro" id="IPR003439">
    <property type="entry name" value="ABC_transporter-like_ATP-bd"/>
</dbReference>
<dbReference type="RefSeq" id="WP_115391393.1">
    <property type="nucleotide sequence ID" value="NZ_FNLF01000002.1"/>
</dbReference>
<keyword evidence="8 10" id="KW-0472">Membrane</keyword>
<keyword evidence="2" id="KW-1003">Cell membrane</keyword>
<dbReference type="PANTHER" id="PTHR24221">
    <property type="entry name" value="ATP-BINDING CASSETTE SUB-FAMILY B"/>
    <property type="match status" value="1"/>
</dbReference>
<keyword evidence="4" id="KW-0547">Nucleotide-binding</keyword>
<dbReference type="Gene3D" id="3.40.50.300">
    <property type="entry name" value="P-loop containing nucleotide triphosphate hydrolases"/>
    <property type="match status" value="1"/>
</dbReference>
<dbReference type="GO" id="GO:0045454">
    <property type="term" value="P:cell redox homeostasis"/>
    <property type="evidence" value="ECO:0007669"/>
    <property type="project" value="InterPro"/>
</dbReference>
<keyword evidence="7 10" id="KW-1133">Transmembrane helix</keyword>
<dbReference type="OrthoDB" id="3237158at2"/>
<name>A0A1H1C6A8_9ACTN</name>
<comment type="subcellular location">
    <subcellularLocation>
        <location evidence="1">Cell inner membrane</location>
        <topology evidence="1">Multi-pass membrane protein</topology>
    </subcellularLocation>
</comment>
<dbReference type="Gene3D" id="1.20.1560.10">
    <property type="entry name" value="ABC transporter type 1, transmembrane domain"/>
    <property type="match status" value="1"/>
</dbReference>
<protein>
    <submittedName>
        <fullName evidence="13">ATP-binding cassette, subfamily C, CydC</fullName>
    </submittedName>
</protein>
<reference evidence="14" key="1">
    <citation type="submission" date="2016-10" db="EMBL/GenBank/DDBJ databases">
        <authorList>
            <person name="Varghese N."/>
            <person name="Submissions S."/>
        </authorList>
    </citation>
    <scope>NUCLEOTIDE SEQUENCE [LARGE SCALE GENOMIC DNA]</scope>
    <source>
        <strain evidence="14">DSM 44142</strain>
    </source>
</reference>
<keyword evidence="2" id="KW-0997">Cell inner membrane</keyword>
<dbReference type="InterPro" id="IPR036640">
    <property type="entry name" value="ABC1_TM_sf"/>
</dbReference>
<dbReference type="PROSITE" id="PS50893">
    <property type="entry name" value="ABC_TRANSPORTER_2"/>
    <property type="match status" value="1"/>
</dbReference>
<keyword evidence="3 10" id="KW-0812">Transmembrane</keyword>
<keyword evidence="14" id="KW-1185">Reference proteome</keyword>
<proteinExistence type="inferred from homology"/>
<dbReference type="Pfam" id="PF00005">
    <property type="entry name" value="ABC_tran"/>
    <property type="match status" value="1"/>
</dbReference>
<dbReference type="STRING" id="47312.SAMN04489765_1040"/>
<accession>A0A1H1C6A8</accession>
<dbReference type="InterPro" id="IPR039421">
    <property type="entry name" value="Type_1_exporter"/>
</dbReference>
<dbReference type="InterPro" id="IPR027417">
    <property type="entry name" value="P-loop_NTPase"/>
</dbReference>
<evidence type="ECO:0000259" key="11">
    <source>
        <dbReference type="PROSITE" id="PS50893"/>
    </source>
</evidence>
<dbReference type="PROSITE" id="PS50929">
    <property type="entry name" value="ABC_TM1F"/>
    <property type="match status" value="1"/>
</dbReference>
<evidence type="ECO:0000313" key="14">
    <source>
        <dbReference type="Proteomes" id="UP000183053"/>
    </source>
</evidence>
<feature type="domain" description="ABC transporter" evidence="11">
    <location>
        <begin position="314"/>
        <end position="519"/>
    </location>
</feature>
<dbReference type="GO" id="GO:0140359">
    <property type="term" value="F:ABC-type transporter activity"/>
    <property type="evidence" value="ECO:0007669"/>
    <property type="project" value="InterPro"/>
</dbReference>
<dbReference type="InterPro" id="IPR014223">
    <property type="entry name" value="ABC_CydC/D"/>
</dbReference>
<dbReference type="InterPro" id="IPR011527">
    <property type="entry name" value="ABC1_TM_dom"/>
</dbReference>
<dbReference type="GO" id="GO:0034775">
    <property type="term" value="P:glutathione transmembrane transport"/>
    <property type="evidence" value="ECO:0007669"/>
    <property type="project" value="InterPro"/>
</dbReference>
<evidence type="ECO:0000256" key="1">
    <source>
        <dbReference type="ARBA" id="ARBA00004429"/>
    </source>
</evidence>
<dbReference type="NCBIfam" id="TIGR02868">
    <property type="entry name" value="CydC"/>
    <property type="match status" value="1"/>
</dbReference>
<dbReference type="GO" id="GO:0005524">
    <property type="term" value="F:ATP binding"/>
    <property type="evidence" value="ECO:0007669"/>
    <property type="project" value="UniProtKB-KW"/>
</dbReference>
<dbReference type="SMART" id="SM00382">
    <property type="entry name" value="AAA"/>
    <property type="match status" value="1"/>
</dbReference>
<evidence type="ECO:0000256" key="5">
    <source>
        <dbReference type="ARBA" id="ARBA00022840"/>
    </source>
</evidence>
<gene>
    <name evidence="13" type="ORF">SAMN04489765_1040</name>
</gene>
<feature type="transmembrane region" description="Helical" evidence="10">
    <location>
        <begin position="245"/>
        <end position="264"/>
    </location>
</feature>
<comment type="similarity">
    <text evidence="9">Belongs to the ABC transporter superfamily. Siderophore-Fe(3+) uptake transporter (SIUT) (TC 3.A.1.21) family.</text>
</comment>
<dbReference type="PANTHER" id="PTHR24221:SF654">
    <property type="entry name" value="ATP-BINDING CASSETTE SUB-FAMILY B MEMBER 6"/>
    <property type="match status" value="1"/>
</dbReference>
<feature type="transmembrane region" description="Helical" evidence="10">
    <location>
        <begin position="270"/>
        <end position="291"/>
    </location>
</feature>
<evidence type="ECO:0000256" key="7">
    <source>
        <dbReference type="ARBA" id="ARBA00022989"/>
    </source>
</evidence>
<dbReference type="SUPFAM" id="SSF90123">
    <property type="entry name" value="ABC transporter transmembrane region"/>
    <property type="match status" value="1"/>
</dbReference>
<dbReference type="AlphaFoldDB" id="A0A1H1C6A8"/>
<dbReference type="InterPro" id="IPR017871">
    <property type="entry name" value="ABC_transporter-like_CS"/>
</dbReference>
<evidence type="ECO:0000313" key="13">
    <source>
        <dbReference type="EMBL" id="SDQ59649.1"/>
    </source>
</evidence>
<dbReference type="Proteomes" id="UP000183053">
    <property type="component" value="Unassembled WGS sequence"/>
</dbReference>
<feature type="transmembrane region" description="Helical" evidence="10">
    <location>
        <begin position="159"/>
        <end position="178"/>
    </location>
</feature>
<evidence type="ECO:0000256" key="3">
    <source>
        <dbReference type="ARBA" id="ARBA00022692"/>
    </source>
</evidence>
<feature type="domain" description="ABC transmembrane type-1" evidence="12">
    <location>
        <begin position="19"/>
        <end position="300"/>
    </location>
</feature>
<dbReference type="PROSITE" id="PS00211">
    <property type="entry name" value="ABC_TRANSPORTER_1"/>
    <property type="match status" value="1"/>
</dbReference>
<dbReference type="GO" id="GO:0034040">
    <property type="term" value="F:ATPase-coupled lipid transmembrane transporter activity"/>
    <property type="evidence" value="ECO:0007669"/>
    <property type="project" value="TreeGrafter"/>
</dbReference>
<keyword evidence="5 13" id="KW-0067">ATP-binding</keyword>
<evidence type="ECO:0000256" key="10">
    <source>
        <dbReference type="SAM" id="Phobius"/>
    </source>
</evidence>
<keyword evidence="6" id="KW-1278">Translocase</keyword>
<dbReference type="SUPFAM" id="SSF52540">
    <property type="entry name" value="P-loop containing nucleoside triphosphate hydrolases"/>
    <property type="match status" value="1"/>
</dbReference>
<feature type="transmembrane region" description="Helical" evidence="10">
    <location>
        <begin position="134"/>
        <end position="153"/>
    </location>
</feature>
<evidence type="ECO:0000256" key="2">
    <source>
        <dbReference type="ARBA" id="ARBA00022519"/>
    </source>
</evidence>
<evidence type="ECO:0000256" key="9">
    <source>
        <dbReference type="ARBA" id="ARBA00023455"/>
    </source>
</evidence>
<evidence type="ECO:0000256" key="4">
    <source>
        <dbReference type="ARBA" id="ARBA00022741"/>
    </source>
</evidence>
<dbReference type="GO" id="GO:0005886">
    <property type="term" value="C:plasma membrane"/>
    <property type="evidence" value="ECO:0007669"/>
    <property type="project" value="UniProtKB-SubCell"/>
</dbReference>
<evidence type="ECO:0000256" key="6">
    <source>
        <dbReference type="ARBA" id="ARBA00022967"/>
    </source>
</evidence>
<evidence type="ECO:0000256" key="8">
    <source>
        <dbReference type="ARBA" id="ARBA00023136"/>
    </source>
</evidence>
<evidence type="ECO:0000259" key="12">
    <source>
        <dbReference type="PROSITE" id="PS50929"/>
    </source>
</evidence>
<feature type="transmembrane region" description="Helical" evidence="10">
    <location>
        <begin position="52"/>
        <end position="72"/>
    </location>
</feature>
<dbReference type="GO" id="GO:0016887">
    <property type="term" value="F:ATP hydrolysis activity"/>
    <property type="evidence" value="ECO:0007669"/>
    <property type="project" value="InterPro"/>
</dbReference>